<evidence type="ECO:0000313" key="5">
    <source>
        <dbReference type="Proteomes" id="UP000008810"/>
    </source>
</evidence>
<gene>
    <name evidence="3" type="ORF">BRADI_4g24336v3</name>
</gene>
<evidence type="ECO:0000259" key="2">
    <source>
        <dbReference type="Pfam" id="PF13968"/>
    </source>
</evidence>
<feature type="transmembrane region" description="Helical" evidence="1">
    <location>
        <begin position="28"/>
        <end position="49"/>
    </location>
</feature>
<feature type="domain" description="DUF4220" evidence="2">
    <location>
        <begin position="118"/>
        <end position="425"/>
    </location>
</feature>
<keyword evidence="5" id="KW-1185">Reference proteome</keyword>
<dbReference type="Pfam" id="PF04578">
    <property type="entry name" value="DUF594"/>
    <property type="match status" value="1"/>
</dbReference>
<dbReference type="Pfam" id="PF13968">
    <property type="entry name" value="DUF4220"/>
    <property type="match status" value="1"/>
</dbReference>
<evidence type="ECO:0000313" key="3">
    <source>
        <dbReference type="EMBL" id="KQJ89235.1"/>
    </source>
</evidence>
<sequence length="717" mass="81027">MASEFLSSIPETVRSLFQHDPSTRAASVQFWVVSSVVVLLLKFAVGAIGPRFTVSSQNVKLGVQIIMILSHYFVSYSLGLMQPFSAERGSVTNDLFQPRQLSTLDLLNSLWSTNQLRARTARYLKAPLWIIWTIHALRVIWFYFSNKASGACVDNMKLVSNYMASRQQKDDTSAITEAETTFMAWYDYLVLGEEWQVKMIQRPRFMFHLDKTHKEDLITVARVWKCSDDAQDKLLGRGADRDSRFKDMCLSFALYKLLRHRFFDFPIPEANHPASRKLVEPSLFQDLSYSKHPVVFADGFPTLRLMLSLLMTGAASYLAYAVRGLPTATIAVTKGGYLARITHGGSVTRFIILIMVCRELWEMGVYVLSQWTKVVIICHYIRLPQSPTGWTPMLHRFVMEKVARIMFCLVRRGRWHQNIRQHNLLMAARAKTTRNRRLRSRSVKLGINVQRVIFESLNQVVSEASAEDAKKKPSSALAQKRRNRLLMSQHRKALGNNRQLQSKISDIYCALDSGETQRILVWHVATNLCQIKLLLKMKARESAGVDLYSLCPMAGLPEHYSTAVNLSNYCAYLATKALVPDNGIVTNKVFNAVCEEAAYTLSKCSTLGEVHNALVAEMSAPDHQQNGPSIVKIGTELSMELMSTYAVDGEDLWERLGRFWAGYLLNLSANTTAAKHQVHLQGQGELTTFLWALLSHAGFLGDTTHGHQMLDTDDLNA</sequence>
<dbReference type="EnsemblPlants" id="KQJ89235">
    <property type="protein sequence ID" value="KQJ89235"/>
    <property type="gene ID" value="BRADI_4g24336v3"/>
</dbReference>
<dbReference type="InterPro" id="IPR025315">
    <property type="entry name" value="DUF4220"/>
</dbReference>
<organism evidence="3">
    <name type="scientific">Brachypodium distachyon</name>
    <name type="common">Purple false brome</name>
    <name type="synonym">Trachynia distachya</name>
    <dbReference type="NCBI Taxonomy" id="15368"/>
    <lineage>
        <taxon>Eukaryota</taxon>
        <taxon>Viridiplantae</taxon>
        <taxon>Streptophyta</taxon>
        <taxon>Embryophyta</taxon>
        <taxon>Tracheophyta</taxon>
        <taxon>Spermatophyta</taxon>
        <taxon>Magnoliopsida</taxon>
        <taxon>Liliopsida</taxon>
        <taxon>Poales</taxon>
        <taxon>Poaceae</taxon>
        <taxon>BOP clade</taxon>
        <taxon>Pooideae</taxon>
        <taxon>Stipodae</taxon>
        <taxon>Brachypodieae</taxon>
        <taxon>Brachypodium</taxon>
    </lineage>
</organism>
<dbReference type="Gramene" id="KQJ89235">
    <property type="protein sequence ID" value="KQJ89235"/>
    <property type="gene ID" value="BRADI_4g24336v3"/>
</dbReference>
<dbReference type="InterPro" id="IPR007658">
    <property type="entry name" value="DUF594"/>
</dbReference>
<reference evidence="4" key="3">
    <citation type="submission" date="2018-08" db="UniProtKB">
        <authorList>
            <consortium name="EnsemblPlants"/>
        </authorList>
    </citation>
    <scope>IDENTIFICATION</scope>
    <source>
        <strain evidence="4">cv. Bd21</strain>
    </source>
</reference>
<dbReference type="AlphaFoldDB" id="A0A0Q3HLZ7"/>
<dbReference type="InParanoid" id="A0A0Q3HLZ7"/>
<dbReference type="Proteomes" id="UP000008810">
    <property type="component" value="Chromosome 4"/>
</dbReference>
<dbReference type="OrthoDB" id="591313at2759"/>
<protein>
    <recommendedName>
        <fullName evidence="2">DUF4220 domain-containing protein</fullName>
    </recommendedName>
</protein>
<name>A0A0Q3HLZ7_BRADI</name>
<evidence type="ECO:0000256" key="1">
    <source>
        <dbReference type="SAM" id="Phobius"/>
    </source>
</evidence>
<accession>A0A0Q3HLZ7</accession>
<dbReference type="PANTHER" id="PTHR31325">
    <property type="entry name" value="OS01G0798800 PROTEIN-RELATED"/>
    <property type="match status" value="1"/>
</dbReference>
<evidence type="ECO:0000313" key="4">
    <source>
        <dbReference type="EnsemblPlants" id="KQJ89235"/>
    </source>
</evidence>
<keyword evidence="1" id="KW-0812">Transmembrane</keyword>
<reference evidence="3 4" key="1">
    <citation type="journal article" date="2010" name="Nature">
        <title>Genome sequencing and analysis of the model grass Brachypodium distachyon.</title>
        <authorList>
            <consortium name="International Brachypodium Initiative"/>
        </authorList>
    </citation>
    <scope>NUCLEOTIDE SEQUENCE [LARGE SCALE GENOMIC DNA]</scope>
    <source>
        <strain evidence="3 4">Bd21</strain>
    </source>
</reference>
<proteinExistence type="predicted"/>
<feature type="transmembrane region" description="Helical" evidence="1">
    <location>
        <begin position="61"/>
        <end position="80"/>
    </location>
</feature>
<dbReference type="EMBL" id="CM000883">
    <property type="protein sequence ID" value="KQJ89235.1"/>
    <property type="molecule type" value="Genomic_DNA"/>
</dbReference>
<keyword evidence="1" id="KW-0472">Membrane</keyword>
<keyword evidence="1" id="KW-1133">Transmembrane helix</keyword>
<reference evidence="3" key="2">
    <citation type="submission" date="2017-06" db="EMBL/GenBank/DDBJ databases">
        <title>WGS assembly of Brachypodium distachyon.</title>
        <authorList>
            <consortium name="The International Brachypodium Initiative"/>
            <person name="Lucas S."/>
            <person name="Harmon-Smith M."/>
            <person name="Lail K."/>
            <person name="Tice H."/>
            <person name="Grimwood J."/>
            <person name="Bruce D."/>
            <person name="Barry K."/>
            <person name="Shu S."/>
            <person name="Lindquist E."/>
            <person name="Wang M."/>
            <person name="Pitluck S."/>
            <person name="Vogel J.P."/>
            <person name="Garvin D.F."/>
            <person name="Mockler T.C."/>
            <person name="Schmutz J."/>
            <person name="Rokhsar D."/>
            <person name="Bevan M.W."/>
        </authorList>
    </citation>
    <scope>NUCLEOTIDE SEQUENCE</scope>
    <source>
        <strain evidence="3">Bd21</strain>
    </source>
</reference>